<protein>
    <submittedName>
        <fullName evidence="1">Uncharacterized protein</fullName>
    </submittedName>
</protein>
<sequence length="390" mass="41586">MIDEQHHLKLTDCQACLLPLGYFSLEFLAQREQSLLSPPMDFSIEALEEEKKRDQQAFFLKAMRRGSVVCCACIRLCLCLHGSSSWVYLSSWLRLTGGWHFNQEAEMPADRQSGSAVAGSHPSEAPSVAGNSSASRFWCPERGPGLMQPESIGEAHPAQTVGRRDPAAVCLHPTPVPRCGWRLRVAGCFLLPGRRGGGTPRAPTLLGGRPGVSGRGHPGTRVPAPPGVPDFPDHKRHPLPPPWPASAGRAGTLPRHPWGLPRPPPLPTLAGAPTSRGFMHAPSLLTIVSVSDPAASSGEAPTPEPAKPSLREGGIRKAGGSCRAGVAARERRTGGLLWTQRHPHPRTIAAGKAKRKGLPGLNRSLGAQGAAGRAKKPTQCPLRITCSTFK</sequence>
<dbReference type="Proteomes" id="UP001162501">
    <property type="component" value="Chromosome 14"/>
</dbReference>
<proteinExistence type="predicted"/>
<evidence type="ECO:0000313" key="1">
    <source>
        <dbReference type="EMBL" id="CAM9627336.1"/>
    </source>
</evidence>
<accession>A0AC59YED2</accession>
<organism evidence="1 2">
    <name type="scientific">Rangifer tarandus platyrhynchus</name>
    <name type="common">Svalbard reindeer</name>
    <dbReference type="NCBI Taxonomy" id="3082113"/>
    <lineage>
        <taxon>Eukaryota</taxon>
        <taxon>Metazoa</taxon>
        <taxon>Chordata</taxon>
        <taxon>Craniata</taxon>
        <taxon>Vertebrata</taxon>
        <taxon>Euteleostomi</taxon>
        <taxon>Mammalia</taxon>
        <taxon>Eutheria</taxon>
        <taxon>Laurasiatheria</taxon>
        <taxon>Artiodactyla</taxon>
        <taxon>Ruminantia</taxon>
        <taxon>Pecora</taxon>
        <taxon>Cervidae</taxon>
        <taxon>Odocoileinae</taxon>
        <taxon>Rangifer</taxon>
    </lineage>
</organism>
<evidence type="ECO:0000313" key="2">
    <source>
        <dbReference type="Proteomes" id="UP001162501"/>
    </source>
</evidence>
<name>A0AC59YED2_RANTA</name>
<dbReference type="EMBL" id="OX596098">
    <property type="protein sequence ID" value="CAM9627336.1"/>
    <property type="molecule type" value="Genomic_DNA"/>
</dbReference>
<reference evidence="1" key="2">
    <citation type="submission" date="2025-03" db="EMBL/GenBank/DDBJ databases">
        <authorList>
            <consortium name="ELIXIR-Norway"/>
            <consortium name="Elixir Norway"/>
        </authorList>
    </citation>
    <scope>NUCLEOTIDE SEQUENCE</scope>
</reference>
<gene>
    <name evidence="1" type="ORF">MRATA1EN22A_LOCUS5176</name>
</gene>
<reference evidence="1" key="1">
    <citation type="submission" date="2023-05" db="EMBL/GenBank/DDBJ databases">
        <authorList>
            <consortium name="ELIXIR-Norway"/>
        </authorList>
    </citation>
    <scope>NUCLEOTIDE SEQUENCE</scope>
</reference>